<feature type="compositionally biased region" description="Polar residues" evidence="1">
    <location>
        <begin position="7"/>
        <end position="17"/>
    </location>
</feature>
<organism evidence="2 3">
    <name type="scientific">Trichonephila clavipes</name>
    <name type="common">Golden silk orbweaver</name>
    <name type="synonym">Nephila clavipes</name>
    <dbReference type="NCBI Taxonomy" id="2585209"/>
    <lineage>
        <taxon>Eukaryota</taxon>
        <taxon>Metazoa</taxon>
        <taxon>Ecdysozoa</taxon>
        <taxon>Arthropoda</taxon>
        <taxon>Chelicerata</taxon>
        <taxon>Arachnida</taxon>
        <taxon>Araneae</taxon>
        <taxon>Araneomorphae</taxon>
        <taxon>Entelegynae</taxon>
        <taxon>Araneoidea</taxon>
        <taxon>Nephilidae</taxon>
        <taxon>Trichonephila</taxon>
    </lineage>
</organism>
<reference evidence="2" key="1">
    <citation type="submission" date="2020-08" db="EMBL/GenBank/DDBJ databases">
        <title>Multicomponent nature underlies the extraordinary mechanical properties of spider dragline silk.</title>
        <authorList>
            <person name="Kono N."/>
            <person name="Nakamura H."/>
            <person name="Mori M."/>
            <person name="Yoshida Y."/>
            <person name="Ohtoshi R."/>
            <person name="Malay A.D."/>
            <person name="Moran D.A.P."/>
            <person name="Tomita M."/>
            <person name="Numata K."/>
            <person name="Arakawa K."/>
        </authorList>
    </citation>
    <scope>NUCLEOTIDE SEQUENCE</scope>
</reference>
<sequence>MKRMKTEYNNNESSKGPSNADAFSALETAMEWYEQQSECYPTQLLLLKRIGNFAAKKRSMDRIRLSEQSRIRTVSDPN</sequence>
<protein>
    <submittedName>
        <fullName evidence="2">Uncharacterized protein</fullName>
    </submittedName>
</protein>
<feature type="region of interest" description="Disordered" evidence="1">
    <location>
        <begin position="1"/>
        <end position="20"/>
    </location>
</feature>
<comment type="caution">
    <text evidence="2">The sequence shown here is derived from an EMBL/GenBank/DDBJ whole genome shotgun (WGS) entry which is preliminary data.</text>
</comment>
<keyword evidence="3" id="KW-1185">Reference proteome</keyword>
<gene>
    <name evidence="2" type="ORF">TNCV_658421</name>
</gene>
<evidence type="ECO:0000256" key="1">
    <source>
        <dbReference type="SAM" id="MobiDB-lite"/>
    </source>
</evidence>
<proteinExistence type="predicted"/>
<evidence type="ECO:0000313" key="3">
    <source>
        <dbReference type="Proteomes" id="UP000887159"/>
    </source>
</evidence>
<dbReference type="EMBL" id="BMAU01021344">
    <property type="protein sequence ID" value="GFY17429.1"/>
    <property type="molecule type" value="Genomic_DNA"/>
</dbReference>
<accession>A0A8X6SPD2</accession>
<dbReference type="Proteomes" id="UP000887159">
    <property type="component" value="Unassembled WGS sequence"/>
</dbReference>
<name>A0A8X6SPD2_TRICX</name>
<dbReference type="AlphaFoldDB" id="A0A8X6SPD2"/>
<evidence type="ECO:0000313" key="2">
    <source>
        <dbReference type="EMBL" id="GFY17429.1"/>
    </source>
</evidence>